<dbReference type="Gene3D" id="3.30.70.270">
    <property type="match status" value="1"/>
</dbReference>
<reference evidence="5 6" key="1">
    <citation type="journal article" date="2016" name="Int. J. Syst. Evol. Microbiol.">
        <title>Dermabacter jinjuensis sp. nov., a novel species of the genus Dermabacter isolated from a clinical specimen.</title>
        <authorList>
            <person name="Park Y.K."/>
            <person name="Lee K.M."/>
            <person name="Lee W.K."/>
            <person name="Cho M.J."/>
            <person name="Lee H.S."/>
            <person name="Cho Y.G."/>
            <person name="Lee Y.C."/>
            <person name="Lee W.K."/>
            <person name="Seong W.K."/>
            <person name="Hwang K.J."/>
        </authorList>
    </citation>
    <scope>NUCLEOTIDE SEQUENCE [LARGE SCALE GENOMIC DNA]</scope>
    <source>
        <strain evidence="5 6">32T</strain>
    </source>
</reference>
<dbReference type="PROSITE" id="PS50173">
    <property type="entry name" value="UMUC"/>
    <property type="match status" value="1"/>
</dbReference>
<gene>
    <name evidence="5" type="ORF">COP05_05410</name>
</gene>
<evidence type="ECO:0000256" key="3">
    <source>
        <dbReference type="ARBA" id="ARBA00025589"/>
    </source>
</evidence>
<dbReference type="RefSeq" id="WP_096882911.1">
    <property type="nucleotide sequence ID" value="NZ_CP023482.1"/>
</dbReference>
<sequence length="603" mass="64859">MMAQSTRTACVYIDNWPVLAAIERYERAGEKVPNEIAIMEHHRVVAASPSAMHAGVALGMKKRSAEALCPHIAVAERDLDAEWRVFESVCAAVDTVASGIEPLGPGTLLLHARGPSRHAGGEHALVRALLDAVADHTGWESSVGIADGPLAAILASRSGRIILPGESARFLAPFPIEALEHAPVGAGKRFCTPGVFEGPAHVAEFISVLRRLGITSLGALSELPHSSVSERFGPLGALLHILACGGEPGEGERVRPAQPILVERHLDPPLERVDQAAFIARPLAEELAEKLRKHGLMCTRLRIIARGENGSEVERTWRHEGALSIDDVVDRVRWQCDGWILAAERGASRPGDPREGRTTAAPIVHVQLIPVHTESAGEYAQWLWGHASTAEKRAARALTRVQSLAGEESVLVPAEKAGRFLSEAITVLPFRAVRVREHREGPWVGSFPRPLPATVFTERITARLLCEGQAVYVSARGLLTGAPAHLVLTHSDNGVSTEDAAHANACAHDAAGSRSATVAAKGDVGRSRKGEEPAPLPAALRHLGYERLLPIAHYGPPILLDQRWWSEGAGSRRSARLQIVLEGGEALALLSRERAWEVEALYD</sequence>
<keyword evidence="6" id="KW-1185">Reference proteome</keyword>
<dbReference type="Proteomes" id="UP000815698">
    <property type="component" value="Chromosome"/>
</dbReference>
<feature type="domain" description="UmuC" evidence="4">
    <location>
        <begin position="10"/>
        <end position="160"/>
    </location>
</feature>
<dbReference type="SUPFAM" id="SSF56672">
    <property type="entry name" value="DNA/RNA polymerases"/>
    <property type="match status" value="1"/>
</dbReference>
<evidence type="ECO:0000256" key="2">
    <source>
        <dbReference type="ARBA" id="ARBA00022763"/>
    </source>
</evidence>
<proteinExistence type="inferred from homology"/>
<comment type="function">
    <text evidence="3">Poorly processive, error-prone DNA polymerase involved in untargeted mutagenesis. Copies undamaged DNA at stalled replication forks, which arise in vivo from mismatched or misaligned primer ends. These misaligned primers can be extended by PolIV. Exhibits no 3'-5' exonuclease (proofreading) activity. May be involved in translesional synthesis, in conjunction with the beta clamp from PolIII.</text>
</comment>
<evidence type="ECO:0000259" key="4">
    <source>
        <dbReference type="PROSITE" id="PS50173"/>
    </source>
</evidence>
<dbReference type="Pfam" id="PF11799">
    <property type="entry name" value="IMS_C"/>
    <property type="match status" value="1"/>
</dbReference>
<name>A0ABN5DXU9_9MICO</name>
<accession>A0ABN5DXU9</accession>
<evidence type="ECO:0000313" key="5">
    <source>
        <dbReference type="EMBL" id="ATH96589.1"/>
    </source>
</evidence>
<dbReference type="InterPro" id="IPR017961">
    <property type="entry name" value="DNA_pol_Y-fam_little_finger"/>
</dbReference>
<comment type="similarity">
    <text evidence="1">Belongs to the DNA polymerase type-Y family.</text>
</comment>
<keyword evidence="2" id="KW-0227">DNA damage</keyword>
<dbReference type="InterPro" id="IPR043128">
    <property type="entry name" value="Rev_trsase/Diguanyl_cyclase"/>
</dbReference>
<organism evidence="5 6">
    <name type="scientific">Dermabacter jinjuensis</name>
    <dbReference type="NCBI Taxonomy" id="1667168"/>
    <lineage>
        <taxon>Bacteria</taxon>
        <taxon>Bacillati</taxon>
        <taxon>Actinomycetota</taxon>
        <taxon>Actinomycetes</taxon>
        <taxon>Micrococcales</taxon>
        <taxon>Dermabacteraceae</taxon>
        <taxon>Dermabacter</taxon>
    </lineage>
</organism>
<dbReference type="PANTHER" id="PTHR35369:SF2">
    <property type="entry name" value="BLR3025 PROTEIN"/>
    <property type="match status" value="1"/>
</dbReference>
<dbReference type="InterPro" id="IPR050356">
    <property type="entry name" value="SulA_CellDiv_inhibitor"/>
</dbReference>
<dbReference type="CDD" id="cd03468">
    <property type="entry name" value="PolY_like"/>
    <property type="match status" value="1"/>
</dbReference>
<dbReference type="PANTHER" id="PTHR35369">
    <property type="entry name" value="BLR3025 PROTEIN-RELATED"/>
    <property type="match status" value="1"/>
</dbReference>
<dbReference type="EMBL" id="CP023482">
    <property type="protein sequence ID" value="ATH96589.1"/>
    <property type="molecule type" value="Genomic_DNA"/>
</dbReference>
<evidence type="ECO:0000256" key="1">
    <source>
        <dbReference type="ARBA" id="ARBA00010945"/>
    </source>
</evidence>
<evidence type="ECO:0000313" key="6">
    <source>
        <dbReference type="Proteomes" id="UP000815698"/>
    </source>
</evidence>
<dbReference type="Pfam" id="PF00817">
    <property type="entry name" value="IMS"/>
    <property type="match status" value="1"/>
</dbReference>
<protein>
    <submittedName>
        <fullName evidence="5">DNA repair nucleotidyltransferase</fullName>
    </submittedName>
</protein>
<dbReference type="InterPro" id="IPR001126">
    <property type="entry name" value="UmuC"/>
</dbReference>
<dbReference type="Gene3D" id="3.40.1170.60">
    <property type="match status" value="1"/>
</dbReference>
<dbReference type="InterPro" id="IPR043502">
    <property type="entry name" value="DNA/RNA_pol_sf"/>
</dbReference>